<feature type="transmembrane region" description="Helical" evidence="6">
    <location>
        <begin position="218"/>
        <end position="237"/>
    </location>
</feature>
<dbReference type="InterPro" id="IPR022343">
    <property type="entry name" value="GCR1-cAMP_receptor"/>
</dbReference>
<dbReference type="Proteomes" id="UP000266673">
    <property type="component" value="Unassembled WGS sequence"/>
</dbReference>
<dbReference type="PANTHER" id="PTHR23112">
    <property type="entry name" value="G PROTEIN-COUPLED RECEPTOR 157-RELATED"/>
    <property type="match status" value="1"/>
</dbReference>
<dbReference type="GO" id="GO:0007189">
    <property type="term" value="P:adenylate cyclase-activating G protein-coupled receptor signaling pathway"/>
    <property type="evidence" value="ECO:0007669"/>
    <property type="project" value="TreeGrafter"/>
</dbReference>
<feature type="domain" description="G-protein coupled receptors family 1 profile" evidence="8">
    <location>
        <begin position="37"/>
        <end position="268"/>
    </location>
</feature>
<organism evidence="9 10">
    <name type="scientific">Gigaspora rosea</name>
    <dbReference type="NCBI Taxonomy" id="44941"/>
    <lineage>
        <taxon>Eukaryota</taxon>
        <taxon>Fungi</taxon>
        <taxon>Fungi incertae sedis</taxon>
        <taxon>Mucoromycota</taxon>
        <taxon>Glomeromycotina</taxon>
        <taxon>Glomeromycetes</taxon>
        <taxon>Diversisporales</taxon>
        <taxon>Gigasporaceae</taxon>
        <taxon>Gigaspora</taxon>
    </lineage>
</organism>
<protein>
    <recommendedName>
        <fullName evidence="11">G-protein coupled receptors family 2 profile 2 domain-containing protein</fullName>
    </recommendedName>
</protein>
<evidence type="ECO:0000256" key="2">
    <source>
        <dbReference type="ARBA" id="ARBA00022692"/>
    </source>
</evidence>
<feature type="transmembrane region" description="Helical" evidence="6">
    <location>
        <begin position="26"/>
        <end position="50"/>
    </location>
</feature>
<dbReference type="PROSITE" id="PS50261">
    <property type="entry name" value="G_PROTEIN_RECEP_F2_4"/>
    <property type="match status" value="1"/>
</dbReference>
<evidence type="ECO:0000313" key="10">
    <source>
        <dbReference type="Proteomes" id="UP000266673"/>
    </source>
</evidence>
<dbReference type="EMBL" id="QKWP01000140">
    <property type="protein sequence ID" value="RIB26313.1"/>
    <property type="molecule type" value="Genomic_DNA"/>
</dbReference>
<evidence type="ECO:0000256" key="5">
    <source>
        <dbReference type="SAM" id="MobiDB-lite"/>
    </source>
</evidence>
<proteinExistence type="predicted"/>
<dbReference type="STRING" id="44941.A0A397W207"/>
<keyword evidence="3 6" id="KW-1133">Transmembrane helix</keyword>
<feature type="domain" description="G-protein coupled receptors family 2 profile 2" evidence="7">
    <location>
        <begin position="26"/>
        <end position="272"/>
    </location>
</feature>
<evidence type="ECO:0000256" key="6">
    <source>
        <dbReference type="SAM" id="Phobius"/>
    </source>
</evidence>
<evidence type="ECO:0000259" key="8">
    <source>
        <dbReference type="PROSITE" id="PS50262"/>
    </source>
</evidence>
<comment type="subcellular location">
    <subcellularLocation>
        <location evidence="1">Membrane</location>
        <topology evidence="1">Multi-pass membrane protein</topology>
    </subcellularLocation>
</comment>
<feature type="transmembrane region" description="Helical" evidence="6">
    <location>
        <begin position="132"/>
        <end position="154"/>
    </location>
</feature>
<feature type="transmembrane region" description="Helical" evidence="6">
    <location>
        <begin position="249"/>
        <end position="270"/>
    </location>
</feature>
<sequence length="482" mass="54855">MSSSLNNTTSNHVIDDPVSPEKYVKAMIIMCFFSTLSNVACFIIFIWNIIQKNLRPTKDTLLVLNLLFSNFLQCLGFMFNYNWLRSDIIETGVICSIQGFLINFGDVTSGFWILVLCIYIFMLTVRYECPRLVIISMLIIWPLNLIISLLGLAIQTPNSPFYDAHQHSWCWISYNYQNFRIGFNYFITLIITIVVIILLIIIYRKLKTINSRHTNKKLMWYPLTYIFLVFPFTIHRFTAMIGHTLPFEYVIVSTCFFLCDGLFNSIIYGFKHYIDVPKTSTPNNVNTIQRRPTPIYGILSPYSPTYSERMLLSSPSPTRSTFSTPPISPKFPAPISPNTVMFPAPLSPTISFLNSPIKASFHPIDQLSPYRSMFNSSTRNSLPIKYESIASSSSSLTSTNRYFNPEKIDSSKSPMPVKSTSKPVESSELEKNDLPISSSKNINNNDKPRPSTFGSLGDIASNSPSTPLQIEFLQEKDVDKTV</sequence>
<dbReference type="InterPro" id="IPR017452">
    <property type="entry name" value="GPCR_Rhodpsn_7TM"/>
</dbReference>
<feature type="transmembrane region" description="Helical" evidence="6">
    <location>
        <begin position="62"/>
        <end position="81"/>
    </location>
</feature>
<dbReference type="InterPro" id="IPR017981">
    <property type="entry name" value="GPCR_2-like_7TM"/>
</dbReference>
<feature type="transmembrane region" description="Helical" evidence="6">
    <location>
        <begin position="183"/>
        <end position="206"/>
    </location>
</feature>
<evidence type="ECO:0000256" key="3">
    <source>
        <dbReference type="ARBA" id="ARBA00022989"/>
    </source>
</evidence>
<gene>
    <name evidence="9" type="ORF">C2G38_2240845</name>
</gene>
<dbReference type="PROSITE" id="PS50262">
    <property type="entry name" value="G_PROTEIN_RECEP_F1_2"/>
    <property type="match status" value="1"/>
</dbReference>
<feature type="region of interest" description="Disordered" evidence="5">
    <location>
        <begin position="405"/>
        <end position="482"/>
    </location>
</feature>
<dbReference type="PRINTS" id="PR02001">
    <property type="entry name" value="GCR1CAMPR"/>
</dbReference>
<dbReference type="GO" id="GO:0005886">
    <property type="term" value="C:plasma membrane"/>
    <property type="evidence" value="ECO:0007669"/>
    <property type="project" value="TreeGrafter"/>
</dbReference>
<dbReference type="PANTHER" id="PTHR23112:SF37">
    <property type="entry name" value="G PROTEIN-COUPLED RECEPTOR GPR1"/>
    <property type="match status" value="1"/>
</dbReference>
<evidence type="ECO:0000256" key="4">
    <source>
        <dbReference type="ARBA" id="ARBA00023136"/>
    </source>
</evidence>
<feature type="transmembrane region" description="Helical" evidence="6">
    <location>
        <begin position="101"/>
        <end position="125"/>
    </location>
</feature>
<dbReference type="Gene3D" id="1.20.1070.10">
    <property type="entry name" value="Rhodopsin 7-helix transmembrane proteins"/>
    <property type="match status" value="1"/>
</dbReference>
<accession>A0A397W207</accession>
<reference evidence="9 10" key="1">
    <citation type="submission" date="2018-06" db="EMBL/GenBank/DDBJ databases">
        <title>Comparative genomics reveals the genomic features of Rhizophagus irregularis, R. cerebriforme, R. diaphanum and Gigaspora rosea, and their symbiotic lifestyle signature.</title>
        <authorList>
            <person name="Morin E."/>
            <person name="San Clemente H."/>
            <person name="Chen E.C.H."/>
            <person name="De La Providencia I."/>
            <person name="Hainaut M."/>
            <person name="Kuo A."/>
            <person name="Kohler A."/>
            <person name="Murat C."/>
            <person name="Tang N."/>
            <person name="Roy S."/>
            <person name="Loubradou J."/>
            <person name="Henrissat B."/>
            <person name="Grigoriev I.V."/>
            <person name="Corradi N."/>
            <person name="Roux C."/>
            <person name="Martin F.M."/>
        </authorList>
    </citation>
    <scope>NUCLEOTIDE SEQUENCE [LARGE SCALE GENOMIC DNA]</scope>
    <source>
        <strain evidence="9 10">DAOM 194757</strain>
    </source>
</reference>
<dbReference type="SUPFAM" id="SSF81321">
    <property type="entry name" value="Family A G protein-coupled receptor-like"/>
    <property type="match status" value="1"/>
</dbReference>
<feature type="compositionally biased region" description="Basic and acidic residues" evidence="5">
    <location>
        <begin position="473"/>
        <end position="482"/>
    </location>
</feature>
<evidence type="ECO:0008006" key="11">
    <source>
        <dbReference type="Google" id="ProtNLM"/>
    </source>
</evidence>
<dbReference type="GO" id="GO:0004930">
    <property type="term" value="F:G protein-coupled receptor activity"/>
    <property type="evidence" value="ECO:0007669"/>
    <property type="project" value="TreeGrafter"/>
</dbReference>
<keyword evidence="2 6" id="KW-0812">Transmembrane</keyword>
<dbReference type="AlphaFoldDB" id="A0A397W207"/>
<name>A0A397W207_9GLOM</name>
<evidence type="ECO:0000259" key="7">
    <source>
        <dbReference type="PROSITE" id="PS50261"/>
    </source>
</evidence>
<comment type="caution">
    <text evidence="9">The sequence shown here is derived from an EMBL/GenBank/DDBJ whole genome shotgun (WGS) entry which is preliminary data.</text>
</comment>
<keyword evidence="10" id="KW-1185">Reference proteome</keyword>
<evidence type="ECO:0000313" key="9">
    <source>
        <dbReference type="EMBL" id="RIB26313.1"/>
    </source>
</evidence>
<keyword evidence="4 6" id="KW-0472">Membrane</keyword>
<dbReference type="OrthoDB" id="2397076at2759"/>
<evidence type="ECO:0000256" key="1">
    <source>
        <dbReference type="ARBA" id="ARBA00004141"/>
    </source>
</evidence>
<dbReference type="GO" id="GO:0007166">
    <property type="term" value="P:cell surface receptor signaling pathway"/>
    <property type="evidence" value="ECO:0007669"/>
    <property type="project" value="InterPro"/>
</dbReference>
<feature type="compositionally biased region" description="Low complexity" evidence="5">
    <location>
        <begin position="436"/>
        <end position="445"/>
    </location>
</feature>